<keyword evidence="3" id="KW-1185">Reference proteome</keyword>
<evidence type="ECO:0000256" key="1">
    <source>
        <dbReference type="SAM" id="MobiDB-lite"/>
    </source>
</evidence>
<feature type="compositionally biased region" description="Basic and acidic residues" evidence="1">
    <location>
        <begin position="89"/>
        <end position="100"/>
    </location>
</feature>
<protein>
    <submittedName>
        <fullName evidence="2">Uncharacterized protein</fullName>
    </submittedName>
</protein>
<organism evidence="2 3">
    <name type="scientific">Liparis tanakae</name>
    <name type="common">Tanaka's snailfish</name>
    <dbReference type="NCBI Taxonomy" id="230148"/>
    <lineage>
        <taxon>Eukaryota</taxon>
        <taxon>Metazoa</taxon>
        <taxon>Chordata</taxon>
        <taxon>Craniata</taxon>
        <taxon>Vertebrata</taxon>
        <taxon>Euteleostomi</taxon>
        <taxon>Actinopterygii</taxon>
        <taxon>Neopterygii</taxon>
        <taxon>Teleostei</taxon>
        <taxon>Neoteleostei</taxon>
        <taxon>Acanthomorphata</taxon>
        <taxon>Eupercaria</taxon>
        <taxon>Perciformes</taxon>
        <taxon>Cottioidei</taxon>
        <taxon>Cottales</taxon>
        <taxon>Liparidae</taxon>
        <taxon>Liparis</taxon>
    </lineage>
</organism>
<evidence type="ECO:0000313" key="2">
    <source>
        <dbReference type="EMBL" id="TNN57969.1"/>
    </source>
</evidence>
<gene>
    <name evidence="2" type="ORF">EYF80_031793</name>
</gene>
<proteinExistence type="predicted"/>
<feature type="region of interest" description="Disordered" evidence="1">
    <location>
        <begin position="66"/>
        <end position="100"/>
    </location>
</feature>
<accession>A0A4Z2GWZ9</accession>
<dbReference type="EMBL" id="SRLO01000392">
    <property type="protein sequence ID" value="TNN57969.1"/>
    <property type="molecule type" value="Genomic_DNA"/>
</dbReference>
<name>A0A4Z2GWZ9_9TELE</name>
<dbReference type="AlphaFoldDB" id="A0A4Z2GWZ9"/>
<feature type="region of interest" description="Disordered" evidence="1">
    <location>
        <begin position="1"/>
        <end position="38"/>
    </location>
</feature>
<evidence type="ECO:0000313" key="3">
    <source>
        <dbReference type="Proteomes" id="UP000314294"/>
    </source>
</evidence>
<sequence length="147" mass="15949">MNSRLRRQLALDLEPLDWRPDRPPPPPPSGGGEGMLPLKKSVCSSSVAGIKHTVRAAAAELLCKTPPSESRNGIHPDDLAPALQTRGRLGTDEDTTHRHTHDDIVLSLSSGPHGEGLLLSLVTQHRAEILRCPHSLENTTMREITSP</sequence>
<reference evidence="2 3" key="1">
    <citation type="submission" date="2019-03" db="EMBL/GenBank/DDBJ databases">
        <title>First draft genome of Liparis tanakae, snailfish: a comprehensive survey of snailfish specific genes.</title>
        <authorList>
            <person name="Kim W."/>
            <person name="Song I."/>
            <person name="Jeong J.-H."/>
            <person name="Kim D."/>
            <person name="Kim S."/>
            <person name="Ryu S."/>
            <person name="Song J.Y."/>
            <person name="Lee S.K."/>
        </authorList>
    </citation>
    <scope>NUCLEOTIDE SEQUENCE [LARGE SCALE GENOMIC DNA]</scope>
    <source>
        <tissue evidence="2">Muscle</tissue>
    </source>
</reference>
<comment type="caution">
    <text evidence="2">The sequence shown here is derived from an EMBL/GenBank/DDBJ whole genome shotgun (WGS) entry which is preliminary data.</text>
</comment>
<dbReference type="Proteomes" id="UP000314294">
    <property type="component" value="Unassembled WGS sequence"/>
</dbReference>